<name>A0A1L7WQ94_9HELO</name>
<dbReference type="Proteomes" id="UP000184330">
    <property type="component" value="Unassembled WGS sequence"/>
</dbReference>
<keyword evidence="1" id="KW-0175">Coiled coil</keyword>
<proteinExistence type="predicted"/>
<evidence type="ECO:0000313" key="3">
    <source>
        <dbReference type="Proteomes" id="UP000184330"/>
    </source>
</evidence>
<protein>
    <submittedName>
        <fullName evidence="2">Uncharacterized protein</fullName>
    </submittedName>
</protein>
<feature type="coiled-coil region" evidence="1">
    <location>
        <begin position="311"/>
        <end position="338"/>
    </location>
</feature>
<sequence length="348" mass="40043">MNLHACVRILPKASYAGRTPFLTHQCRTIFLMTETFGGKKKLLVDTEILNIVPFKNFKPPEKCIIDLHYVLPAKDQRRTTLHSVMDFNINPGWLLSPKESAVSTECPQYKMKSLITNKLQSNALQRPGKGSMRSKIFKFNSKTSQHTFVELMALMWHHLNNRQVVEVQVQLNRNKANKGPGSLERMFDEKPHLRPDVMLKAMPENCGIVVDPQTDQHGSVCWVYGPPHVDKKGKISLPNNQTHKLYKRREKALGEMAASRGAFLEGLDDKKMEELLSEDRKSEDTNDLVDGPAIDTAHVDWASKMRETLGGRQALEEILKAKRERRRLRQKLEKRFQQRLSEKLPERE</sequence>
<reference evidence="2 3" key="1">
    <citation type="submission" date="2016-03" db="EMBL/GenBank/DDBJ databases">
        <authorList>
            <person name="Ploux O."/>
        </authorList>
    </citation>
    <scope>NUCLEOTIDE SEQUENCE [LARGE SCALE GENOMIC DNA]</scope>
    <source>
        <strain evidence="2 3">UAMH 11012</strain>
    </source>
</reference>
<evidence type="ECO:0000256" key="1">
    <source>
        <dbReference type="SAM" id="Coils"/>
    </source>
</evidence>
<organism evidence="2 3">
    <name type="scientific">Phialocephala subalpina</name>
    <dbReference type="NCBI Taxonomy" id="576137"/>
    <lineage>
        <taxon>Eukaryota</taxon>
        <taxon>Fungi</taxon>
        <taxon>Dikarya</taxon>
        <taxon>Ascomycota</taxon>
        <taxon>Pezizomycotina</taxon>
        <taxon>Leotiomycetes</taxon>
        <taxon>Helotiales</taxon>
        <taxon>Mollisiaceae</taxon>
        <taxon>Phialocephala</taxon>
        <taxon>Phialocephala fortinii species complex</taxon>
    </lineage>
</organism>
<accession>A0A1L7WQ94</accession>
<dbReference type="OrthoDB" id="3525976at2759"/>
<gene>
    <name evidence="2" type="ORF">PAC_04837</name>
</gene>
<evidence type="ECO:0000313" key="2">
    <source>
        <dbReference type="EMBL" id="CZR54952.1"/>
    </source>
</evidence>
<dbReference type="AlphaFoldDB" id="A0A1L7WQ94"/>
<dbReference type="EMBL" id="FJOG01000005">
    <property type="protein sequence ID" value="CZR54952.1"/>
    <property type="molecule type" value="Genomic_DNA"/>
</dbReference>
<keyword evidence="3" id="KW-1185">Reference proteome</keyword>